<dbReference type="RefSeq" id="WP_188615222.1">
    <property type="nucleotide sequence ID" value="NZ_BMJT01000007.1"/>
</dbReference>
<accession>A0A917LIW4</accession>
<evidence type="ECO:0000313" key="1">
    <source>
        <dbReference type="EMBL" id="GGG27959.1"/>
    </source>
</evidence>
<evidence type="ECO:0000313" key="2">
    <source>
        <dbReference type="Proteomes" id="UP000616608"/>
    </source>
</evidence>
<dbReference type="InterPro" id="IPR036390">
    <property type="entry name" value="WH_DNA-bd_sf"/>
</dbReference>
<organism evidence="1 2">
    <name type="scientific">Lysinibacillus alkalisoli</name>
    <dbReference type="NCBI Taxonomy" id="1911548"/>
    <lineage>
        <taxon>Bacteria</taxon>
        <taxon>Bacillati</taxon>
        <taxon>Bacillota</taxon>
        <taxon>Bacilli</taxon>
        <taxon>Bacillales</taxon>
        <taxon>Bacillaceae</taxon>
        <taxon>Lysinibacillus</taxon>
    </lineage>
</organism>
<dbReference type="EMBL" id="BMJT01000007">
    <property type="protein sequence ID" value="GGG27959.1"/>
    <property type="molecule type" value="Genomic_DNA"/>
</dbReference>
<dbReference type="InterPro" id="IPR036388">
    <property type="entry name" value="WH-like_DNA-bd_sf"/>
</dbReference>
<dbReference type="Proteomes" id="UP000616608">
    <property type="component" value="Unassembled WGS sequence"/>
</dbReference>
<sequence>MLKIAVIGSHWFIEKFQQSITENRRLMFLYFAYDSYTEAPNIVKQLPAVDVVIFAGSFPYELSQQVIEDNQLPALYIRQDVNSLSLSLMKALLKGYTLQQISIDYRHQEEWDTLTRELDGNVPTMAFPISNTMTPDEVIQLHKENIVAYDAKIIITSVHQAATALLTEGVTTQRAVDSESSIIKMVDDAIQLATLHQLSDTQMAVGMFSADSLTTQEVTQFAHQLDAVFKHEDKLIKMYTTVGKLRRFLFSDLLQKWLDNLPIEFAIGFGSGETLLKAEQHAKMAYAYKLKEQKYQKACYYVDLHQRLTGPYPEQHSRLDLAVTNDYVYELTQQTNLSPMSISKIMQFEQLNKNLPFTIDDLAAYLQVTRRTAERIVKKLIATPYLHQVGEQTSTGKGRPKSIYQFSIK</sequence>
<protein>
    <recommendedName>
        <fullName evidence="3">HTH domain-containing protein</fullName>
    </recommendedName>
</protein>
<name>A0A917LIW4_9BACI</name>
<evidence type="ECO:0008006" key="3">
    <source>
        <dbReference type="Google" id="ProtNLM"/>
    </source>
</evidence>
<dbReference type="Gene3D" id="1.10.10.10">
    <property type="entry name" value="Winged helix-like DNA-binding domain superfamily/Winged helix DNA-binding domain"/>
    <property type="match status" value="1"/>
</dbReference>
<dbReference type="AlphaFoldDB" id="A0A917LIW4"/>
<reference evidence="1" key="2">
    <citation type="submission" date="2020-09" db="EMBL/GenBank/DDBJ databases">
        <authorList>
            <person name="Sun Q."/>
            <person name="Zhou Y."/>
        </authorList>
    </citation>
    <scope>NUCLEOTIDE SEQUENCE</scope>
    <source>
        <strain evidence="1">CGMCC 1.15760</strain>
    </source>
</reference>
<comment type="caution">
    <text evidence="1">The sequence shown here is derived from an EMBL/GenBank/DDBJ whole genome shotgun (WGS) entry which is preliminary data.</text>
</comment>
<keyword evidence="2" id="KW-1185">Reference proteome</keyword>
<dbReference type="SUPFAM" id="SSF46785">
    <property type="entry name" value="Winged helix' DNA-binding domain"/>
    <property type="match status" value="1"/>
</dbReference>
<reference evidence="1" key="1">
    <citation type="journal article" date="2014" name="Int. J. Syst. Evol. Microbiol.">
        <title>Complete genome sequence of Corynebacterium casei LMG S-19264T (=DSM 44701T), isolated from a smear-ripened cheese.</title>
        <authorList>
            <consortium name="US DOE Joint Genome Institute (JGI-PGF)"/>
            <person name="Walter F."/>
            <person name="Albersmeier A."/>
            <person name="Kalinowski J."/>
            <person name="Ruckert C."/>
        </authorList>
    </citation>
    <scope>NUCLEOTIDE SEQUENCE</scope>
    <source>
        <strain evidence="1">CGMCC 1.15760</strain>
    </source>
</reference>
<gene>
    <name evidence="1" type="ORF">GCM10007425_23230</name>
</gene>
<proteinExistence type="predicted"/>